<dbReference type="EMBL" id="CACRXK020017442">
    <property type="protein sequence ID" value="CAB4031213.1"/>
    <property type="molecule type" value="Genomic_DNA"/>
</dbReference>
<evidence type="ECO:0000313" key="11">
    <source>
        <dbReference type="Proteomes" id="UP001152795"/>
    </source>
</evidence>
<keyword evidence="5" id="KW-0833">Ubl conjugation pathway</keyword>
<protein>
    <recommendedName>
        <fullName evidence="3">ubiquitinyl hydrolase 1</fullName>
        <ecNumber evidence="3">3.4.19.12</ecNumber>
    </recommendedName>
</protein>
<reference evidence="10" key="1">
    <citation type="submission" date="2020-04" db="EMBL/GenBank/DDBJ databases">
        <authorList>
            <person name="Alioto T."/>
            <person name="Alioto T."/>
            <person name="Gomez Garrido J."/>
        </authorList>
    </citation>
    <scope>NUCLEOTIDE SEQUENCE</scope>
    <source>
        <strain evidence="10">A484AB</strain>
    </source>
</reference>
<dbReference type="InterPro" id="IPR024729">
    <property type="entry name" value="USP7_ICP0-binding_dom"/>
</dbReference>
<feature type="domain" description="Ubiquitin carboxyl-terminal hydrolase 7 ICP0-binding" evidence="8">
    <location>
        <begin position="11"/>
        <end position="224"/>
    </location>
</feature>
<dbReference type="GO" id="GO:0006508">
    <property type="term" value="P:proteolysis"/>
    <property type="evidence" value="ECO:0007669"/>
    <property type="project" value="UniProtKB-KW"/>
</dbReference>
<evidence type="ECO:0000256" key="5">
    <source>
        <dbReference type="ARBA" id="ARBA00022786"/>
    </source>
</evidence>
<dbReference type="InterPro" id="IPR029346">
    <property type="entry name" value="USP_C"/>
</dbReference>
<keyword evidence="7" id="KW-0788">Thiol protease</keyword>
<dbReference type="GO" id="GO:0004843">
    <property type="term" value="F:cysteine-type deubiquitinase activity"/>
    <property type="evidence" value="ECO:0007669"/>
    <property type="project" value="UniProtKB-EC"/>
</dbReference>
<evidence type="ECO:0000256" key="4">
    <source>
        <dbReference type="ARBA" id="ARBA00022670"/>
    </source>
</evidence>
<feature type="domain" description="Ubiquitin carboxyl-terminal hydrolase C-terminal" evidence="9">
    <location>
        <begin position="233"/>
        <end position="422"/>
    </location>
</feature>
<evidence type="ECO:0000256" key="3">
    <source>
        <dbReference type="ARBA" id="ARBA00012759"/>
    </source>
</evidence>
<evidence type="ECO:0000259" key="9">
    <source>
        <dbReference type="Pfam" id="PF14533"/>
    </source>
</evidence>
<name>A0A7D9JJS4_PARCT</name>
<keyword evidence="4" id="KW-0645">Protease</keyword>
<evidence type="ECO:0000256" key="1">
    <source>
        <dbReference type="ARBA" id="ARBA00000707"/>
    </source>
</evidence>
<dbReference type="EC" id="3.4.19.12" evidence="3"/>
<comment type="caution">
    <text evidence="10">The sequence shown here is derived from an EMBL/GenBank/DDBJ whole genome shotgun (WGS) entry which is preliminary data.</text>
</comment>
<dbReference type="Pfam" id="PF14533">
    <property type="entry name" value="USP7_C2"/>
    <property type="match status" value="1"/>
</dbReference>
<sequence>MEKGLNKKVMDTVDNDNDCCLFLETTDPSNASAKLPTFDVKADILLFFKYYDPRSETMSYCGHSYVPMANKISTLLPMLCERAHLPKETPLMLFEEVRPGLTEHFKDLNATFEDLEDIMDGDIFCFQRKDIDLDEFKLRTCMDYFRDYHNRIEVTMCDKNSPNDPGFNVTLSSRMTYTQMAEKVSWYLDVDPRKIQFFKAQLYGAGLPGNPLRCTYEGTLRDLMMYSQKASKKLFYQLLSIPIDELENKKQIKCIWIGKDFKEQKELVLFPDKNGSVEDLLSEAKKHIELAADGSGQLRLLMVLSSKIQEILHVESDLEMFSTYATTRTYRVEEIPVDQVNVKDDEELIPVAHFQKDTYQTFGIPFLLKIRDKEKFSNIMDRIKQKLDMSEKEFEKIKFALVRSGRQIYLQDEADKQINITDFRPSSK</sequence>
<gene>
    <name evidence="10" type="ORF">PACLA_8A068995</name>
</gene>
<keyword evidence="6 10" id="KW-0378">Hydrolase</keyword>
<evidence type="ECO:0000256" key="6">
    <source>
        <dbReference type="ARBA" id="ARBA00022801"/>
    </source>
</evidence>
<evidence type="ECO:0000256" key="2">
    <source>
        <dbReference type="ARBA" id="ARBA00009085"/>
    </source>
</evidence>
<dbReference type="Gene3D" id="3.10.20.90">
    <property type="entry name" value="Phosphatidylinositol 3-kinase Catalytic Subunit, Chain A, domain 1"/>
    <property type="match status" value="2"/>
</dbReference>
<dbReference type="OrthoDB" id="289038at2759"/>
<keyword evidence="11" id="KW-1185">Reference proteome</keyword>
<evidence type="ECO:0000313" key="10">
    <source>
        <dbReference type="EMBL" id="CAB4031213.1"/>
    </source>
</evidence>
<dbReference type="Pfam" id="PF12436">
    <property type="entry name" value="USP7_ICP0_bdg"/>
    <property type="match status" value="1"/>
</dbReference>
<evidence type="ECO:0000259" key="8">
    <source>
        <dbReference type="Pfam" id="PF12436"/>
    </source>
</evidence>
<comment type="catalytic activity">
    <reaction evidence="1">
        <text>Thiol-dependent hydrolysis of ester, thioester, amide, peptide and isopeptide bonds formed by the C-terminal Gly of ubiquitin (a 76-residue protein attached to proteins as an intracellular targeting signal).</text>
        <dbReference type="EC" id="3.4.19.12"/>
    </reaction>
</comment>
<organism evidence="10 11">
    <name type="scientific">Paramuricea clavata</name>
    <name type="common">Red gorgonian</name>
    <name type="synonym">Violescent sea-whip</name>
    <dbReference type="NCBI Taxonomy" id="317549"/>
    <lineage>
        <taxon>Eukaryota</taxon>
        <taxon>Metazoa</taxon>
        <taxon>Cnidaria</taxon>
        <taxon>Anthozoa</taxon>
        <taxon>Octocorallia</taxon>
        <taxon>Malacalcyonacea</taxon>
        <taxon>Plexauridae</taxon>
        <taxon>Paramuricea</taxon>
    </lineage>
</organism>
<comment type="similarity">
    <text evidence="2">Belongs to the peptidase C19 family.</text>
</comment>
<dbReference type="AlphaFoldDB" id="A0A7D9JJS4"/>
<evidence type="ECO:0000256" key="7">
    <source>
        <dbReference type="ARBA" id="ARBA00022807"/>
    </source>
</evidence>
<dbReference type="Proteomes" id="UP001152795">
    <property type="component" value="Unassembled WGS sequence"/>
</dbReference>
<proteinExistence type="inferred from homology"/>
<accession>A0A7D9JJS4</accession>